<dbReference type="Pfam" id="PF03009">
    <property type="entry name" value="GDPD"/>
    <property type="match status" value="1"/>
</dbReference>
<keyword evidence="3" id="KW-0378">Hydrolase</keyword>
<feature type="transmembrane region" description="Helical" evidence="1">
    <location>
        <begin position="180"/>
        <end position="198"/>
    </location>
</feature>
<proteinExistence type="predicted"/>
<keyword evidence="1" id="KW-1133">Transmembrane helix</keyword>
<dbReference type="Gene3D" id="3.20.20.190">
    <property type="entry name" value="Phosphatidylinositol (PI) phosphodiesterase"/>
    <property type="match status" value="1"/>
</dbReference>
<dbReference type="Pfam" id="PF10110">
    <property type="entry name" value="GPDPase_memb"/>
    <property type="match status" value="1"/>
</dbReference>
<dbReference type="SUPFAM" id="SSF51695">
    <property type="entry name" value="PLC-like phosphodiesterases"/>
    <property type="match status" value="1"/>
</dbReference>
<feature type="domain" description="GP-PDE" evidence="2">
    <location>
        <begin position="359"/>
        <end position="598"/>
    </location>
</feature>
<evidence type="ECO:0000259" key="2">
    <source>
        <dbReference type="PROSITE" id="PS51704"/>
    </source>
</evidence>
<feature type="transmembrane region" description="Helical" evidence="1">
    <location>
        <begin position="326"/>
        <end position="344"/>
    </location>
</feature>
<dbReference type="GO" id="GO:0008889">
    <property type="term" value="F:glycerophosphodiester phosphodiesterase activity"/>
    <property type="evidence" value="ECO:0007669"/>
    <property type="project" value="UniProtKB-EC"/>
</dbReference>
<dbReference type="PANTHER" id="PTHR46211:SF8">
    <property type="entry name" value="PHOSPHODIESTERASE"/>
    <property type="match status" value="1"/>
</dbReference>
<feature type="transmembrane region" description="Helical" evidence="1">
    <location>
        <begin position="229"/>
        <end position="261"/>
    </location>
</feature>
<dbReference type="AlphaFoldDB" id="A0AAX3H2H8"/>
<keyword evidence="1" id="KW-0472">Membrane</keyword>
<dbReference type="EMBL" id="CAADAT010000019">
    <property type="protein sequence ID" value="VFD55446.1"/>
    <property type="molecule type" value="Genomic_DNA"/>
</dbReference>
<evidence type="ECO:0000256" key="1">
    <source>
        <dbReference type="SAM" id="Phobius"/>
    </source>
</evidence>
<organism evidence="3 4">
    <name type="scientific">Clostridioides difficile</name>
    <name type="common">Peptoclostridium difficile</name>
    <dbReference type="NCBI Taxonomy" id="1496"/>
    <lineage>
        <taxon>Bacteria</taxon>
        <taxon>Bacillati</taxon>
        <taxon>Bacillota</taxon>
        <taxon>Clostridia</taxon>
        <taxon>Peptostreptococcales</taxon>
        <taxon>Peptostreptococcaceae</taxon>
        <taxon>Clostridioides</taxon>
    </lineage>
</organism>
<dbReference type="Proteomes" id="UP000346772">
    <property type="component" value="Unassembled WGS sequence"/>
</dbReference>
<comment type="caution">
    <text evidence="3">The sequence shown here is derived from an EMBL/GenBank/DDBJ whole genome shotgun (WGS) entry which is preliminary data.</text>
</comment>
<dbReference type="InterPro" id="IPR030395">
    <property type="entry name" value="GP_PDE_dom"/>
</dbReference>
<feature type="transmembrane region" description="Helical" evidence="1">
    <location>
        <begin position="74"/>
        <end position="97"/>
    </location>
</feature>
<feature type="transmembrane region" description="Helical" evidence="1">
    <location>
        <begin position="137"/>
        <end position="160"/>
    </location>
</feature>
<feature type="transmembrane region" description="Helical" evidence="1">
    <location>
        <begin position="31"/>
        <end position="54"/>
    </location>
</feature>
<keyword evidence="1" id="KW-0812">Transmembrane</keyword>
<evidence type="ECO:0000313" key="4">
    <source>
        <dbReference type="Proteomes" id="UP000346772"/>
    </source>
</evidence>
<protein>
    <submittedName>
        <fullName evidence="3">Membrane glycerophosphoryl diester phosphodiesterase</fullName>
        <ecNumber evidence="3">3.1.4.46</ecNumber>
    </submittedName>
</protein>
<dbReference type="CDD" id="cd08579">
    <property type="entry name" value="GDPD_memb_like"/>
    <property type="match status" value="1"/>
</dbReference>
<dbReference type="GO" id="GO:0006629">
    <property type="term" value="P:lipid metabolic process"/>
    <property type="evidence" value="ECO:0007669"/>
    <property type="project" value="InterPro"/>
</dbReference>
<accession>A0AAX3H2H8</accession>
<dbReference type="RefSeq" id="WP_003420342.1">
    <property type="nucleotide sequence ID" value="NZ_BEHB01000021.1"/>
</dbReference>
<feature type="transmembrane region" description="Helical" evidence="1">
    <location>
        <begin position="281"/>
        <end position="305"/>
    </location>
</feature>
<dbReference type="InterPro" id="IPR018476">
    <property type="entry name" value="GlyceroP-diester-Pdiesterase_M"/>
</dbReference>
<dbReference type="PANTHER" id="PTHR46211">
    <property type="entry name" value="GLYCEROPHOSPHORYL DIESTER PHOSPHODIESTERASE"/>
    <property type="match status" value="1"/>
</dbReference>
<gene>
    <name evidence="3" type="primary">ugpQ</name>
    <name evidence="3" type="ORF">SAMEA1710456_02954</name>
</gene>
<dbReference type="EC" id="3.1.4.46" evidence="3"/>
<sequence length="615" mass="71058">MTKRVLSNFTLTGKNILSKFIFMIRYNFSTLILFELFYKGLALLLILPSIKYIFDNLLKSLNIFYLNMDNIIKILSNPISIVLIILSVIILAFYAFFEFTSVIICFNRSIKCEKIGLFELIKMSFKKSINLLYPKNILLFIFVLLIIPLVNTVLISGFIGKIQIPDYILDYIKSNNILNIVYMISLFIIYILVIRWIFSVHEITLNTENFKIARKESVNLIKGRIIRTVIYSLILSLVMAIIGYVIYHIGIISIGIWTKYYTNIGSLKELFINRCISFEDYFSLILSIFIFIVDIAFISATYYEYKGVNISRNNIIKEKKSIPKTIFKLSLIILIFCVESNAYSSHVNGLFNTSFSFNTTTIAHRAGAERAPENTLIALKEALNAKADYAEIDVQETKDGELIILHDSNFKRTTRVDKNVWDVNYDEVRTYDAGSFYYDGKGYYDERFVGEKIPTLDEMIKYSKGRIKLLIEIKLTGHEKGDVTKKVVQLIKENNFENQCIIASMDKTVLQKVKKLDKNLMTCYFMAVAYGDFSKLNYIDVYGIESTFVNTTVVEKIHKMNKKIFVWTVNSYSLIEKMLDLNVDSIITDNPYLVDGAIVWKKNGFINKVSDYLFS</sequence>
<dbReference type="InterPro" id="IPR017946">
    <property type="entry name" value="PLC-like_Pdiesterase_TIM-brl"/>
</dbReference>
<dbReference type="PROSITE" id="PS51704">
    <property type="entry name" value="GP_PDE"/>
    <property type="match status" value="1"/>
</dbReference>
<evidence type="ECO:0000313" key="3">
    <source>
        <dbReference type="EMBL" id="VFD55446.1"/>
    </source>
</evidence>
<reference evidence="3 4" key="1">
    <citation type="submission" date="2019-02" db="EMBL/GenBank/DDBJ databases">
        <authorList>
            <consortium name="Pathogen Informatics"/>
        </authorList>
    </citation>
    <scope>NUCLEOTIDE SEQUENCE [LARGE SCALE GENOMIC DNA]</scope>
    <source>
        <strain evidence="3 4">078GUE027</strain>
    </source>
</reference>
<name>A0AAX3H2H8_CLODI</name>